<dbReference type="OrthoDB" id="266020at2759"/>
<dbReference type="Pfam" id="PF00076">
    <property type="entry name" value="RRM_1"/>
    <property type="match status" value="1"/>
</dbReference>
<evidence type="ECO:0000256" key="1">
    <source>
        <dbReference type="PROSITE-ProRule" id="PRU00176"/>
    </source>
</evidence>
<evidence type="ECO:0000313" key="4">
    <source>
        <dbReference type="Proteomes" id="UP000228934"/>
    </source>
</evidence>
<sequence>MNHLELAQKMMLSWYIPYYLNIHPPVHLFACGTVDLQALYFTHSRFYKTTSASSRKSSSSSETTCVIIQPNPALAFLNLDSERFLMNSRIVVTHILLARIMIVRHWRSQLAPTPSEAFNLVKTSYLRHSLGYGFVNYLNAKDAERAINTLNGLRLQSKTIKIVLKTTLAYSLQTSISIQG</sequence>
<dbReference type="SUPFAM" id="SSF54928">
    <property type="entry name" value="RNA-binding domain, RBD"/>
    <property type="match status" value="1"/>
</dbReference>
<name>A0A2G9R519_AQUCT</name>
<dbReference type="EMBL" id="KV976427">
    <property type="protein sequence ID" value="PIO22978.1"/>
    <property type="molecule type" value="Genomic_DNA"/>
</dbReference>
<proteinExistence type="predicted"/>
<dbReference type="GO" id="GO:0003723">
    <property type="term" value="F:RNA binding"/>
    <property type="evidence" value="ECO:0007669"/>
    <property type="project" value="UniProtKB-UniRule"/>
</dbReference>
<keyword evidence="1" id="KW-0694">RNA-binding</keyword>
<dbReference type="InterPro" id="IPR012677">
    <property type="entry name" value="Nucleotide-bd_a/b_plait_sf"/>
</dbReference>
<organism evidence="3 4">
    <name type="scientific">Aquarana catesbeiana</name>
    <name type="common">American bullfrog</name>
    <name type="synonym">Rana catesbeiana</name>
    <dbReference type="NCBI Taxonomy" id="8400"/>
    <lineage>
        <taxon>Eukaryota</taxon>
        <taxon>Metazoa</taxon>
        <taxon>Chordata</taxon>
        <taxon>Craniata</taxon>
        <taxon>Vertebrata</taxon>
        <taxon>Euteleostomi</taxon>
        <taxon>Amphibia</taxon>
        <taxon>Batrachia</taxon>
        <taxon>Anura</taxon>
        <taxon>Neobatrachia</taxon>
        <taxon>Ranoidea</taxon>
        <taxon>Ranidae</taxon>
        <taxon>Aquarana</taxon>
    </lineage>
</organism>
<evidence type="ECO:0000259" key="2">
    <source>
        <dbReference type="PROSITE" id="PS50102"/>
    </source>
</evidence>
<feature type="domain" description="RRM" evidence="2">
    <location>
        <begin position="88"/>
        <end position="167"/>
    </location>
</feature>
<dbReference type="InterPro" id="IPR000504">
    <property type="entry name" value="RRM_dom"/>
</dbReference>
<dbReference type="Proteomes" id="UP000228934">
    <property type="component" value="Unassembled WGS sequence"/>
</dbReference>
<gene>
    <name evidence="3" type="ORF">AB205_0002330</name>
</gene>
<dbReference type="AlphaFoldDB" id="A0A2G9R519"/>
<keyword evidence="4" id="KW-1185">Reference proteome</keyword>
<reference evidence="4" key="1">
    <citation type="journal article" date="2017" name="Nat. Commun.">
        <title>The North American bullfrog draft genome provides insight into hormonal regulation of long noncoding RNA.</title>
        <authorList>
            <person name="Hammond S.A."/>
            <person name="Warren R.L."/>
            <person name="Vandervalk B.P."/>
            <person name="Kucuk E."/>
            <person name="Khan H."/>
            <person name="Gibb E.A."/>
            <person name="Pandoh P."/>
            <person name="Kirk H."/>
            <person name="Zhao Y."/>
            <person name="Jones M."/>
            <person name="Mungall A.J."/>
            <person name="Coope R."/>
            <person name="Pleasance S."/>
            <person name="Moore R.A."/>
            <person name="Holt R.A."/>
            <person name="Round J.M."/>
            <person name="Ohora S."/>
            <person name="Walle B.V."/>
            <person name="Veldhoen N."/>
            <person name="Helbing C.C."/>
            <person name="Birol I."/>
        </authorList>
    </citation>
    <scope>NUCLEOTIDE SEQUENCE [LARGE SCALE GENOMIC DNA]</scope>
</reference>
<dbReference type="InterPro" id="IPR035979">
    <property type="entry name" value="RBD_domain_sf"/>
</dbReference>
<protein>
    <recommendedName>
        <fullName evidence="2">RRM domain-containing protein</fullName>
    </recommendedName>
</protein>
<accession>A0A2G9R519</accession>
<dbReference type="Gene3D" id="3.30.70.330">
    <property type="match status" value="1"/>
</dbReference>
<evidence type="ECO:0000313" key="3">
    <source>
        <dbReference type="EMBL" id="PIO22978.1"/>
    </source>
</evidence>
<dbReference type="PROSITE" id="PS50102">
    <property type="entry name" value="RRM"/>
    <property type="match status" value="1"/>
</dbReference>